<feature type="transmembrane region" description="Helical" evidence="1">
    <location>
        <begin position="581"/>
        <end position="608"/>
    </location>
</feature>
<dbReference type="Gene3D" id="3.40.50.150">
    <property type="entry name" value="Vaccinia Virus protein VP39"/>
    <property type="match status" value="1"/>
</dbReference>
<feature type="transmembrane region" description="Helical" evidence="1">
    <location>
        <begin position="191"/>
        <end position="209"/>
    </location>
</feature>
<keyword evidence="2" id="KW-0489">Methyltransferase</keyword>
<dbReference type="Pfam" id="PF01564">
    <property type="entry name" value="Spermine_synth"/>
    <property type="match status" value="1"/>
</dbReference>
<keyword evidence="3" id="KW-1185">Reference proteome</keyword>
<reference evidence="2 3" key="1">
    <citation type="submission" date="2019-12" db="EMBL/GenBank/DDBJ databases">
        <title>Comparative genomics gives insights into the taxonomy of the Azoarcus-Aromatoleum group and reveals separate origins of nif in the plant-associated Azoarcus and non-plant-associated Aromatoleum sub-groups.</title>
        <authorList>
            <person name="Lafos M."/>
            <person name="Maluk M."/>
            <person name="Batista M."/>
            <person name="Junghare M."/>
            <person name="Carmona M."/>
            <person name="Faoro H."/>
            <person name="Cruz L.M."/>
            <person name="Battistoni F."/>
            <person name="De Souza E."/>
            <person name="Pedrosa F."/>
            <person name="Chen W.-M."/>
            <person name="Poole P.S."/>
            <person name="Dixon R.A."/>
            <person name="James E.K."/>
        </authorList>
    </citation>
    <scope>NUCLEOTIDE SEQUENCE [LARGE SCALE GENOMIC DNA]</scope>
    <source>
        <strain evidence="2 3">T</strain>
    </source>
</reference>
<evidence type="ECO:0000313" key="2">
    <source>
        <dbReference type="EMBL" id="NMG00623.1"/>
    </source>
</evidence>
<feature type="transmembrane region" description="Helical" evidence="1">
    <location>
        <begin position="68"/>
        <end position="87"/>
    </location>
</feature>
<feature type="transmembrane region" description="Helical" evidence="1">
    <location>
        <begin position="712"/>
        <end position="735"/>
    </location>
</feature>
<feature type="transmembrane region" description="Helical" evidence="1">
    <location>
        <begin position="138"/>
        <end position="159"/>
    </location>
</feature>
<proteinExistence type="predicted"/>
<gene>
    <name evidence="2" type="ORF">GPA27_24895</name>
</gene>
<keyword evidence="2" id="KW-0808">Transferase</keyword>
<sequence>MPAPLVSVGLISAAVLGYQLLLMRLFSIVYWHHFAYMMISLALLGYGVSGTVVALWRERMSRHFPVAFVINAALFGLAAVAAFQVAQRVPFNALEILWDARQPLFLLLLYALLFVPFFFAGNCICLSFVCCKAATHRLYGADLLGAAGGCLLVMALLFLLPPLSALRVIAALGLLAAAAGAWQLRLGPRLAAVLLALALVLPFALPAPVGTPVPNEYKSLSRTLHIGGARVLEERSSPLGLLTVVESPRVPFRHAPGLSLNAQGEPPAQLGVFTDGEGFAALTRFDGDFGKLAYLDMMTSALPYHLLEAPHVLVLGAGSGADVLQALSHEARRVEAVELNAQMVDLVRNRHAGFAGDVYRRPDVQVHVAEARGFVAASQERYDLIQVALLDAFGASSAGLYGLSESYLYTVEALQGYLRHLRPGGLLSITRWVSLPPRDALKLFGTAVVALEREGVAQPGNRLALVRGWQTVTLLVRNGEFGAEDVARIRAFSDARSFDTEWAPGIAAWETNRFNRLDQPWFHEGATALLGEDRAQFIERYKFNIAPATDDRPYFFNFFRWRTLPEILALKGRGGLPLLELGYPVLVATLGQALLASTLLILLPLRLGRTQPPAVPRIRVFAYFAALGFGFMFIEIAFIQKFSLLLPHPLYAVAVVLCAFLLFAGLGSRYSERLQGGVWRPVLAILLLAASYLLLLPWLLRSAVALPDALKIPLAVALIAPLAFCMGMPFPRGLAALASHSPSTVPWAYGINACTSVIGAVLATLLAIHLGFSGVIVLAAALYGLAAMAFPNHGAGGVSTIAGSGKSDNRSDRNGSGQA</sequence>
<feature type="transmembrane region" description="Helical" evidence="1">
    <location>
        <begin position="678"/>
        <end position="700"/>
    </location>
</feature>
<protein>
    <submittedName>
        <fullName evidence="2">SAM-dependent methyltransferase</fullName>
    </submittedName>
</protein>
<accession>A0ABX1NMP3</accession>
<feature type="transmembrane region" description="Helical" evidence="1">
    <location>
        <begin position="107"/>
        <end position="131"/>
    </location>
</feature>
<comment type="caution">
    <text evidence="2">The sequence shown here is derived from an EMBL/GenBank/DDBJ whole genome shotgun (WGS) entry which is preliminary data.</text>
</comment>
<feature type="transmembrane region" description="Helical" evidence="1">
    <location>
        <begin position="645"/>
        <end position="666"/>
    </location>
</feature>
<evidence type="ECO:0000313" key="3">
    <source>
        <dbReference type="Proteomes" id="UP000634522"/>
    </source>
</evidence>
<dbReference type="RefSeq" id="WP_169143139.1">
    <property type="nucleotide sequence ID" value="NZ_WTVS01000088.1"/>
</dbReference>
<feature type="transmembrane region" description="Helical" evidence="1">
    <location>
        <begin position="33"/>
        <end position="56"/>
    </location>
</feature>
<dbReference type="Proteomes" id="UP000634522">
    <property type="component" value="Unassembled WGS sequence"/>
</dbReference>
<keyword evidence="1" id="KW-0472">Membrane</keyword>
<dbReference type="SUPFAM" id="SSF53335">
    <property type="entry name" value="S-adenosyl-L-methionine-dependent methyltransferases"/>
    <property type="match status" value="1"/>
</dbReference>
<name>A0ABX1NMP3_9RHOO</name>
<keyword evidence="1" id="KW-0812">Transmembrane</keyword>
<organism evidence="2 3">
    <name type="scientific">Aromatoleum toluolicum</name>
    <dbReference type="NCBI Taxonomy" id="90060"/>
    <lineage>
        <taxon>Bacteria</taxon>
        <taxon>Pseudomonadati</taxon>
        <taxon>Pseudomonadota</taxon>
        <taxon>Betaproteobacteria</taxon>
        <taxon>Rhodocyclales</taxon>
        <taxon>Rhodocyclaceae</taxon>
        <taxon>Aromatoleum</taxon>
    </lineage>
</organism>
<feature type="transmembrane region" description="Helical" evidence="1">
    <location>
        <begin position="165"/>
        <end position="184"/>
    </location>
</feature>
<dbReference type="GO" id="GO:0032259">
    <property type="term" value="P:methylation"/>
    <property type="evidence" value="ECO:0007669"/>
    <property type="project" value="UniProtKB-KW"/>
</dbReference>
<dbReference type="InterPro" id="IPR029063">
    <property type="entry name" value="SAM-dependent_MTases_sf"/>
</dbReference>
<feature type="transmembrane region" description="Helical" evidence="1">
    <location>
        <begin position="620"/>
        <end position="639"/>
    </location>
</feature>
<keyword evidence="1" id="KW-1133">Transmembrane helix</keyword>
<dbReference type="GO" id="GO:0008168">
    <property type="term" value="F:methyltransferase activity"/>
    <property type="evidence" value="ECO:0007669"/>
    <property type="project" value="UniProtKB-KW"/>
</dbReference>
<dbReference type="CDD" id="cd02440">
    <property type="entry name" value="AdoMet_MTases"/>
    <property type="match status" value="1"/>
</dbReference>
<evidence type="ECO:0000256" key="1">
    <source>
        <dbReference type="SAM" id="Phobius"/>
    </source>
</evidence>
<dbReference type="EMBL" id="WTVS01000088">
    <property type="protein sequence ID" value="NMG00623.1"/>
    <property type="molecule type" value="Genomic_DNA"/>
</dbReference>